<dbReference type="InterPro" id="IPR027417">
    <property type="entry name" value="P-loop_NTPase"/>
</dbReference>
<evidence type="ECO:0000313" key="2">
    <source>
        <dbReference type="Proteomes" id="UP000739565"/>
    </source>
</evidence>
<dbReference type="Proteomes" id="UP000739565">
    <property type="component" value="Unassembled WGS sequence"/>
</dbReference>
<dbReference type="AlphaFoldDB" id="A0A953ND37"/>
<protein>
    <recommendedName>
        <fullName evidence="3">Sulfotransferase family protein</fullName>
    </recommendedName>
</protein>
<dbReference type="RefSeq" id="WP_259661418.1">
    <property type="nucleotide sequence ID" value="NZ_JAHXRI010000007.1"/>
</dbReference>
<organism evidence="1 2">
    <name type="scientific">Zwartia hollandica</name>
    <dbReference type="NCBI Taxonomy" id="324606"/>
    <lineage>
        <taxon>Bacteria</taxon>
        <taxon>Pseudomonadati</taxon>
        <taxon>Pseudomonadota</taxon>
        <taxon>Betaproteobacteria</taxon>
        <taxon>Burkholderiales</taxon>
        <taxon>Alcaligenaceae</taxon>
        <taxon>Zwartia</taxon>
    </lineage>
</organism>
<evidence type="ECO:0008006" key="3">
    <source>
        <dbReference type="Google" id="ProtNLM"/>
    </source>
</evidence>
<gene>
    <name evidence="1" type="ORF">KZZ10_10200</name>
</gene>
<dbReference type="EMBL" id="JAHXRI010000007">
    <property type="protein sequence ID" value="MBZ1351016.1"/>
    <property type="molecule type" value="Genomic_DNA"/>
</dbReference>
<proteinExistence type="predicted"/>
<keyword evidence="2" id="KW-1185">Reference proteome</keyword>
<evidence type="ECO:0000313" key="1">
    <source>
        <dbReference type="EMBL" id="MBZ1351016.1"/>
    </source>
</evidence>
<sequence length="509" mass="57383">MSFLVVLGMHRCGTSALTGTLNLLGFSAGSQLTPPDTFNARGYFEDIPLNRELDHFLSAINRSWNDERPYPNDWLSSDAALATAKKLEALFRDDFDFSQRTVLKNPRFSRLLPLLQPIWLGTGLTPKYVLSLRSPLAVIQSLARRDSILPQRAALLYVAHMLEAELNTRNQPRAFVEYDALLHDWRKVVEQIGSKLTADVLSSWQSDSVRSATIDAFLTTELNHFSDEQPRPSGPAIDLALEVYDLLRAPQDDSTLSALDAVRLRWCNYLSSLEPWLSETVRMEQITNNLTSAYITPSKELVLLHSLNAISEMFWACDGEEFTQARKVLAGWSFSQRNCQRFIIPTLTQPLRALRWDITDRPAFCIIKKIWLEDILGEVHWVAELNTSLFTQNGAESNVVAEKDNGYLQILALGFDPSCVLSIPEAVLSRIQPGWAMCTDWEAKLPVEGLPTVMKQFGIAQRQLTQMKAALDQLYVSFEQRLEDPVLAESQLALLKGLLLTDKEIDGKV</sequence>
<name>A0A953ND37_9BURK</name>
<accession>A0A953ND37</accession>
<comment type="caution">
    <text evidence="1">The sequence shown here is derived from an EMBL/GenBank/DDBJ whole genome shotgun (WGS) entry which is preliminary data.</text>
</comment>
<dbReference type="SUPFAM" id="SSF52540">
    <property type="entry name" value="P-loop containing nucleoside triphosphate hydrolases"/>
    <property type="match status" value="1"/>
</dbReference>
<reference evidence="1" key="1">
    <citation type="submission" date="2021-07" db="EMBL/GenBank/DDBJ databases">
        <title>New genus and species of the family Alcaligenaceae.</title>
        <authorList>
            <person name="Hahn M.W."/>
        </authorList>
    </citation>
    <scope>NUCLEOTIDE SEQUENCE</scope>
    <source>
        <strain evidence="1">LF4-65</strain>
    </source>
</reference>
<dbReference type="Gene3D" id="3.40.50.300">
    <property type="entry name" value="P-loop containing nucleotide triphosphate hydrolases"/>
    <property type="match status" value="1"/>
</dbReference>